<comment type="caution">
    <text evidence="2">The sequence shown here is derived from an EMBL/GenBank/DDBJ whole genome shotgun (WGS) entry which is preliminary data.</text>
</comment>
<sequence length="174" mass="20054">MTTQIQTRSPLTTSSLFSTSSSWIEDAQFLYFSPNFAHYLALSTSPKAHKWQRVPMQYEHEMYLRLTAGDDGIIEKTANQLYLEERQRRLHSRSQDPAVSGPQENCPSPIDFECAEMERIRAVERQRGGSVRSASSVHKTTTTTTTTKQSRPRNSSEPRTMATMMTRDDWLFWI</sequence>
<dbReference type="EMBL" id="LDEV01002656">
    <property type="protein sequence ID" value="KLJ08155.1"/>
    <property type="molecule type" value="Genomic_DNA"/>
</dbReference>
<protein>
    <submittedName>
        <fullName evidence="2">Uncharacterized protein</fullName>
    </submittedName>
</protein>
<dbReference type="OrthoDB" id="4227359at2759"/>
<evidence type="ECO:0000313" key="2">
    <source>
        <dbReference type="EMBL" id="KLJ08155.1"/>
    </source>
</evidence>
<gene>
    <name evidence="2" type="ORF">EMPG_16393</name>
</gene>
<reference evidence="3" key="1">
    <citation type="journal article" date="2015" name="PLoS Genet.">
        <title>The dynamic genome and transcriptome of the human fungal pathogen Blastomyces and close relative Emmonsia.</title>
        <authorList>
            <person name="Munoz J.F."/>
            <person name="Gauthier G.M."/>
            <person name="Desjardins C.A."/>
            <person name="Gallo J.E."/>
            <person name="Holder J."/>
            <person name="Sullivan T.D."/>
            <person name="Marty A.J."/>
            <person name="Carmen J.C."/>
            <person name="Chen Z."/>
            <person name="Ding L."/>
            <person name="Gujja S."/>
            <person name="Magrini V."/>
            <person name="Misas E."/>
            <person name="Mitreva M."/>
            <person name="Priest M."/>
            <person name="Saif S."/>
            <person name="Whiston E.A."/>
            <person name="Young S."/>
            <person name="Zeng Q."/>
            <person name="Goldman W.E."/>
            <person name="Mardis E.R."/>
            <person name="Taylor J.W."/>
            <person name="McEwen J.G."/>
            <person name="Clay O.K."/>
            <person name="Klein B.S."/>
            <person name="Cuomo C.A."/>
        </authorList>
    </citation>
    <scope>NUCLEOTIDE SEQUENCE [LARGE SCALE GENOMIC DNA]</scope>
    <source>
        <strain evidence="3">UAMH 139</strain>
    </source>
</reference>
<accession>A0A0H1B9T9</accession>
<dbReference type="AlphaFoldDB" id="A0A0H1B9T9"/>
<evidence type="ECO:0000313" key="3">
    <source>
        <dbReference type="Proteomes" id="UP000053573"/>
    </source>
</evidence>
<feature type="region of interest" description="Disordered" evidence="1">
    <location>
        <begin position="87"/>
        <end position="110"/>
    </location>
</feature>
<name>A0A0H1B9T9_9EURO</name>
<evidence type="ECO:0000256" key="1">
    <source>
        <dbReference type="SAM" id="MobiDB-lite"/>
    </source>
</evidence>
<proteinExistence type="predicted"/>
<feature type="compositionally biased region" description="Polar residues" evidence="1">
    <location>
        <begin position="148"/>
        <end position="158"/>
    </location>
</feature>
<dbReference type="Proteomes" id="UP000053573">
    <property type="component" value="Unassembled WGS sequence"/>
</dbReference>
<feature type="region of interest" description="Disordered" evidence="1">
    <location>
        <begin position="124"/>
        <end position="162"/>
    </location>
</feature>
<organism evidence="2 3">
    <name type="scientific">Blastomyces silverae</name>
    <dbReference type="NCBI Taxonomy" id="2060906"/>
    <lineage>
        <taxon>Eukaryota</taxon>
        <taxon>Fungi</taxon>
        <taxon>Dikarya</taxon>
        <taxon>Ascomycota</taxon>
        <taxon>Pezizomycotina</taxon>
        <taxon>Eurotiomycetes</taxon>
        <taxon>Eurotiomycetidae</taxon>
        <taxon>Onygenales</taxon>
        <taxon>Ajellomycetaceae</taxon>
        <taxon>Blastomyces</taxon>
    </lineage>
</organism>
<keyword evidence="3" id="KW-1185">Reference proteome</keyword>